<reference evidence="2 3" key="1">
    <citation type="submission" date="2018-10" db="EMBL/GenBank/DDBJ databases">
        <authorList>
            <person name="Perry B.J."/>
            <person name="Sullivan J.T."/>
            <person name="Murphy R.J.T."/>
            <person name="Ramsay J.P."/>
            <person name="Ronson C.W."/>
        </authorList>
    </citation>
    <scope>NUCLEOTIDE SEQUENCE [LARGE SCALE GENOMIC DNA]</scope>
    <source>
        <strain evidence="2 3">R88b</strain>
    </source>
</reference>
<name>A0A6M7WFI7_RHILI</name>
<dbReference type="Proteomes" id="UP000503017">
    <property type="component" value="Chromosome"/>
</dbReference>
<feature type="compositionally biased region" description="Polar residues" evidence="1">
    <location>
        <begin position="32"/>
        <end position="54"/>
    </location>
</feature>
<feature type="region of interest" description="Disordered" evidence="1">
    <location>
        <begin position="30"/>
        <end position="65"/>
    </location>
</feature>
<dbReference type="EMBL" id="CP033367">
    <property type="protein sequence ID" value="QKD00827.1"/>
    <property type="molecule type" value="Genomic_DNA"/>
</dbReference>
<evidence type="ECO:0000313" key="3">
    <source>
        <dbReference type="Proteomes" id="UP000503017"/>
    </source>
</evidence>
<evidence type="ECO:0000256" key="1">
    <source>
        <dbReference type="SAM" id="MobiDB-lite"/>
    </source>
</evidence>
<organism evidence="2 3">
    <name type="scientific">Mesorhizobium loti R88b</name>
    <dbReference type="NCBI Taxonomy" id="935548"/>
    <lineage>
        <taxon>Bacteria</taxon>
        <taxon>Pseudomonadati</taxon>
        <taxon>Pseudomonadota</taxon>
        <taxon>Alphaproteobacteria</taxon>
        <taxon>Hyphomicrobiales</taxon>
        <taxon>Phyllobacteriaceae</taxon>
        <taxon>Mesorhizobium</taxon>
    </lineage>
</organism>
<dbReference type="RefSeq" id="WP_027032168.1">
    <property type="nucleotide sequence ID" value="NZ_CP033367.1"/>
</dbReference>
<evidence type="ECO:0000313" key="2">
    <source>
        <dbReference type="EMBL" id="QKD00827.1"/>
    </source>
</evidence>
<accession>A0A6M7WFI7</accession>
<protein>
    <submittedName>
        <fullName evidence="2">Uncharacterized protein</fullName>
    </submittedName>
</protein>
<proteinExistence type="predicted"/>
<dbReference type="AlphaFoldDB" id="A0A6M7WFI7"/>
<gene>
    <name evidence="2" type="ORF">EB235_04430</name>
</gene>
<sequence length="65" mass="7110">MDSLTIQDAFEPYYAGRNRVAARPDKRLTAKTDASLTRRATSALSTALPTNAKLSDNEPDSTTEH</sequence>